<protein>
    <recommendedName>
        <fullName evidence="3">Calcium-binding protein</fullName>
    </recommendedName>
</protein>
<proteinExistence type="predicted"/>
<gene>
    <name evidence="1" type="ORF">Pma05_06870</name>
</gene>
<name>A0ABQ4EHI9_9ACTN</name>
<dbReference type="PRINTS" id="PR00313">
    <property type="entry name" value="CABNDNGRPT"/>
</dbReference>
<evidence type="ECO:0000313" key="1">
    <source>
        <dbReference type="EMBL" id="GIG94114.1"/>
    </source>
</evidence>
<dbReference type="SUPFAM" id="SSF51120">
    <property type="entry name" value="beta-Roll"/>
    <property type="match status" value="2"/>
</dbReference>
<dbReference type="InterPro" id="IPR011049">
    <property type="entry name" value="Serralysin-like_metalloprot_C"/>
</dbReference>
<evidence type="ECO:0000313" key="2">
    <source>
        <dbReference type="Proteomes" id="UP000621500"/>
    </source>
</evidence>
<dbReference type="RefSeq" id="WP_203855765.1">
    <property type="nucleotide sequence ID" value="NZ_BAAAZQ010000002.1"/>
</dbReference>
<dbReference type="Gene3D" id="2.160.20.160">
    <property type="match status" value="1"/>
</dbReference>
<sequence length="678" mass="70515">MAAEVPLTEAVIADVWSLGAEPDRIEQAAAAWRRLAGAGYRLTGDAVARGQRLRQTWRSFGADSYTVHLQSLTGPVGLSGVAEQARRITETLGDIAAEVRQAQHRLALGRAELARICRVDEVADGTVRLVFHPDRQAAVQAAIDGATGIRGRLDDALAAYARVLQAARDALAVIADKWRAQAGNTADRPYPVPTPPGGPTQIFDRDAKHWYVYAPGARVDVAGDTVTITRDNLPPQVFQAPEGTSAVTVHSGPGDNRIDVREPTASTVTVVAGDGRDEVSVQAAAGQTVQVLGGAGNDQISTSGGRVMVSGNAGNDVIQMRDYSDALGRGGAGQDRLTGVGSTAGTAYLSGGDGRDLIAVQNPGATVLDGGAGRDALYPLRPSGTALGGSGNDFIAGIGAQYGGSGADIQTATGDGGRLDGGSGPDTLIASGTGRVDGGSGADQVFDHGQAELTGVEQRHQVPETNLVEGYQRRVEVVGDEISQAITKTNLGHLGGVPEGQEALRRVVEAADRHPDVTLTVGEEAGGGEVKRVRAEGTGNLIGLNVTYDAIGTGPIQGTGASDLFHENLHLPGVLDGTTRYSERHVPPEVVRDFAAGVPGAEQRLADAVAGRVTFPDPTDAGEYVEERIVTGLPVAPERHQITDAQQIVDPVNENAYRRQVGMPERPAYNVEVPGTPE</sequence>
<comment type="caution">
    <text evidence="1">The sequence shown here is derived from an EMBL/GenBank/DDBJ whole genome shotgun (WGS) entry which is preliminary data.</text>
</comment>
<organism evidence="1 2">
    <name type="scientific">Plantactinospora mayteni</name>
    <dbReference type="NCBI Taxonomy" id="566021"/>
    <lineage>
        <taxon>Bacteria</taxon>
        <taxon>Bacillati</taxon>
        <taxon>Actinomycetota</taxon>
        <taxon>Actinomycetes</taxon>
        <taxon>Micromonosporales</taxon>
        <taxon>Micromonosporaceae</taxon>
        <taxon>Plantactinospora</taxon>
    </lineage>
</organism>
<accession>A0ABQ4EHI9</accession>
<dbReference type="EMBL" id="BONX01000003">
    <property type="protein sequence ID" value="GIG94114.1"/>
    <property type="molecule type" value="Genomic_DNA"/>
</dbReference>
<reference evidence="1 2" key="1">
    <citation type="submission" date="2021-01" db="EMBL/GenBank/DDBJ databases">
        <title>Whole genome shotgun sequence of Plantactinospora mayteni NBRC 109088.</title>
        <authorList>
            <person name="Komaki H."/>
            <person name="Tamura T."/>
        </authorList>
    </citation>
    <scope>NUCLEOTIDE SEQUENCE [LARGE SCALE GENOMIC DNA]</scope>
    <source>
        <strain evidence="1 2">NBRC 109088</strain>
    </source>
</reference>
<dbReference type="Proteomes" id="UP000621500">
    <property type="component" value="Unassembled WGS sequence"/>
</dbReference>
<evidence type="ECO:0008006" key="3">
    <source>
        <dbReference type="Google" id="ProtNLM"/>
    </source>
</evidence>
<keyword evidence="2" id="KW-1185">Reference proteome</keyword>